<protein>
    <submittedName>
        <fullName evidence="1">Uncharacterized protein</fullName>
    </submittedName>
</protein>
<dbReference type="EMBL" id="NCKW01005097">
    <property type="protein sequence ID" value="POM73527.1"/>
    <property type="molecule type" value="Genomic_DNA"/>
</dbReference>
<proteinExistence type="predicted"/>
<comment type="caution">
    <text evidence="1">The sequence shown here is derived from an EMBL/GenBank/DDBJ whole genome shotgun (WGS) entry which is preliminary data.</text>
</comment>
<dbReference type="Proteomes" id="UP000237271">
    <property type="component" value="Unassembled WGS sequence"/>
</dbReference>
<evidence type="ECO:0000313" key="1">
    <source>
        <dbReference type="EMBL" id="POM73527.1"/>
    </source>
</evidence>
<evidence type="ECO:0000313" key="2">
    <source>
        <dbReference type="Proteomes" id="UP000237271"/>
    </source>
</evidence>
<keyword evidence="2" id="KW-1185">Reference proteome</keyword>
<organism evidence="1 2">
    <name type="scientific">Phytophthora palmivora</name>
    <dbReference type="NCBI Taxonomy" id="4796"/>
    <lineage>
        <taxon>Eukaryota</taxon>
        <taxon>Sar</taxon>
        <taxon>Stramenopiles</taxon>
        <taxon>Oomycota</taxon>
        <taxon>Peronosporomycetes</taxon>
        <taxon>Peronosporales</taxon>
        <taxon>Peronosporaceae</taxon>
        <taxon>Phytophthora</taxon>
    </lineage>
</organism>
<reference evidence="1 2" key="1">
    <citation type="journal article" date="2017" name="Genome Biol. Evol.">
        <title>Phytophthora megakarya and P. palmivora, closely related causal agents of cacao black pod rot, underwent increases in genome sizes and gene numbers by different mechanisms.</title>
        <authorList>
            <person name="Ali S.S."/>
            <person name="Shao J."/>
            <person name="Lary D.J."/>
            <person name="Kronmiller B."/>
            <person name="Shen D."/>
            <person name="Strem M.D."/>
            <person name="Amoako-Attah I."/>
            <person name="Akrofi A.Y."/>
            <person name="Begoude B.A."/>
            <person name="Ten Hoopen G.M."/>
            <person name="Coulibaly K."/>
            <person name="Kebe B.I."/>
            <person name="Melnick R.L."/>
            <person name="Guiltinan M.J."/>
            <person name="Tyler B.M."/>
            <person name="Meinhardt L.W."/>
            <person name="Bailey B.A."/>
        </authorList>
    </citation>
    <scope>NUCLEOTIDE SEQUENCE [LARGE SCALE GENOMIC DNA]</scope>
    <source>
        <strain evidence="2">sbr112.9</strain>
    </source>
</reference>
<dbReference type="PANTHER" id="PTHR46586:SF3">
    <property type="entry name" value="ANKYRIN REPEAT-CONTAINING PROTEIN"/>
    <property type="match status" value="1"/>
</dbReference>
<dbReference type="Gene3D" id="1.25.40.20">
    <property type="entry name" value="Ankyrin repeat-containing domain"/>
    <property type="match status" value="2"/>
</dbReference>
<accession>A0A2P4Y6U4</accession>
<dbReference type="AlphaFoldDB" id="A0A2P4Y6U4"/>
<dbReference type="OrthoDB" id="194358at2759"/>
<dbReference type="SUPFAM" id="SSF48403">
    <property type="entry name" value="Ankyrin repeat"/>
    <property type="match status" value="1"/>
</dbReference>
<gene>
    <name evidence="1" type="ORF">PHPALM_9620</name>
</gene>
<name>A0A2P4Y6U4_9STRA</name>
<dbReference type="InterPro" id="IPR052050">
    <property type="entry name" value="SecEffector_AnkRepeat"/>
</dbReference>
<dbReference type="PANTHER" id="PTHR46586">
    <property type="entry name" value="ANKYRIN REPEAT-CONTAINING PROTEIN"/>
    <property type="match status" value="1"/>
</dbReference>
<dbReference type="InterPro" id="IPR036770">
    <property type="entry name" value="Ankyrin_rpt-contain_sf"/>
</dbReference>
<sequence length="334" mass="37039">MLGAQRDLHAFAQTKLPLDALGRVFAYVWTLQDALDNELADVVTVLLATRDCPCAPGLADSVAAYGHLHMLQNHGLIAIFVMLRDLHAFARTKLPLDTLGRVFAYVWTLQDALDNELPDVVTVLLATRDCPCAPGLADSVAAYGHLHMLQLLHRFRAEGFSTDAMDGAARSGHLDVVQFLHANRDEGCTSQALDAALDSKHLNVVRFLLQNRPEKWSGRATLWAVENGDLQTIRDILERNKDTPTAEAKVMAYKHKQTEMLKVLYEEGTDTRSSYTLVHACADNNLEMVQYLTKRGEGFVKSAMSEAIAVGALEIKKDAPLARWIVPLLKVIWK</sequence>